<evidence type="ECO:0000313" key="1">
    <source>
        <dbReference type="EMBL" id="CAI8603927.1"/>
    </source>
</evidence>
<keyword evidence="2" id="KW-1185">Reference proteome</keyword>
<protein>
    <submittedName>
        <fullName evidence="1">Uncharacterized protein</fullName>
    </submittedName>
</protein>
<gene>
    <name evidence="1" type="ORF">VFH_III108720</name>
</gene>
<sequence length="123" mass="14158">MVLLRPSQDEVLYLCGPESTVSASSTDSFYLKKYGIGVVTIQSDTANGMRERKDKLIMGCDRGENYKKKNEYAKSYDGNYTMKVRCPFRLRSVPSSIDRKVMVICEMHNHRLNKDLEGTYWTV</sequence>
<name>A0AAV1A411_VICFA</name>
<proteinExistence type="predicted"/>
<dbReference type="Proteomes" id="UP001157006">
    <property type="component" value="Chromosome 3"/>
</dbReference>
<evidence type="ECO:0000313" key="2">
    <source>
        <dbReference type="Proteomes" id="UP001157006"/>
    </source>
</evidence>
<dbReference type="EMBL" id="OX451738">
    <property type="protein sequence ID" value="CAI8603927.1"/>
    <property type="molecule type" value="Genomic_DNA"/>
</dbReference>
<dbReference type="AlphaFoldDB" id="A0AAV1A411"/>
<organism evidence="1 2">
    <name type="scientific">Vicia faba</name>
    <name type="common">Broad bean</name>
    <name type="synonym">Faba vulgaris</name>
    <dbReference type="NCBI Taxonomy" id="3906"/>
    <lineage>
        <taxon>Eukaryota</taxon>
        <taxon>Viridiplantae</taxon>
        <taxon>Streptophyta</taxon>
        <taxon>Embryophyta</taxon>
        <taxon>Tracheophyta</taxon>
        <taxon>Spermatophyta</taxon>
        <taxon>Magnoliopsida</taxon>
        <taxon>eudicotyledons</taxon>
        <taxon>Gunneridae</taxon>
        <taxon>Pentapetalae</taxon>
        <taxon>rosids</taxon>
        <taxon>fabids</taxon>
        <taxon>Fabales</taxon>
        <taxon>Fabaceae</taxon>
        <taxon>Papilionoideae</taxon>
        <taxon>50 kb inversion clade</taxon>
        <taxon>NPAAA clade</taxon>
        <taxon>Hologalegina</taxon>
        <taxon>IRL clade</taxon>
        <taxon>Fabeae</taxon>
        <taxon>Vicia</taxon>
    </lineage>
</organism>
<accession>A0AAV1A411</accession>
<reference evidence="1 2" key="1">
    <citation type="submission" date="2023-01" db="EMBL/GenBank/DDBJ databases">
        <authorList>
            <person name="Kreplak J."/>
        </authorList>
    </citation>
    <scope>NUCLEOTIDE SEQUENCE [LARGE SCALE GENOMIC DNA]</scope>
</reference>